<dbReference type="EnsemblMetazoa" id="PPA00025.1">
    <property type="protein sequence ID" value="PPA00025.1"/>
    <property type="gene ID" value="WBGene00089579"/>
</dbReference>
<feature type="compositionally biased region" description="Basic and acidic residues" evidence="1">
    <location>
        <begin position="449"/>
        <end position="465"/>
    </location>
</feature>
<dbReference type="Pfam" id="PF25234">
    <property type="entry name" value="Periphilin_C"/>
    <property type="match status" value="1"/>
</dbReference>
<reference evidence="3" key="1">
    <citation type="journal article" date="2008" name="Nat. Genet.">
        <title>The Pristionchus pacificus genome provides a unique perspective on nematode lifestyle and parasitism.</title>
        <authorList>
            <person name="Dieterich C."/>
            <person name="Clifton S.W."/>
            <person name="Schuster L.N."/>
            <person name="Chinwalla A."/>
            <person name="Delehaunty K."/>
            <person name="Dinkelacker I."/>
            <person name="Fulton L."/>
            <person name="Fulton R."/>
            <person name="Godfrey J."/>
            <person name="Minx P."/>
            <person name="Mitreva M."/>
            <person name="Roeseler W."/>
            <person name="Tian H."/>
            <person name="Witte H."/>
            <person name="Yang S.P."/>
            <person name="Wilson R.K."/>
            <person name="Sommer R.J."/>
        </authorList>
    </citation>
    <scope>NUCLEOTIDE SEQUENCE [LARGE SCALE GENOMIC DNA]</scope>
    <source>
        <strain evidence="3">PS312</strain>
    </source>
</reference>
<name>A0A2A6BGI7_PRIPA</name>
<dbReference type="Gene3D" id="3.30.70.330">
    <property type="match status" value="1"/>
</dbReference>
<dbReference type="GO" id="GO:0005654">
    <property type="term" value="C:nucleoplasm"/>
    <property type="evidence" value="ECO:0000318"/>
    <property type="project" value="GO_Central"/>
</dbReference>
<feature type="compositionally biased region" description="Pro residues" evidence="1">
    <location>
        <begin position="516"/>
        <end position="547"/>
    </location>
</feature>
<feature type="compositionally biased region" description="Basic and acidic residues" evidence="1">
    <location>
        <begin position="367"/>
        <end position="376"/>
    </location>
</feature>
<dbReference type="InterPro" id="IPR012677">
    <property type="entry name" value="Nucleotide-bd_a/b_plait_sf"/>
</dbReference>
<organism evidence="2 3">
    <name type="scientific">Pristionchus pacificus</name>
    <name type="common">Parasitic nematode worm</name>
    <dbReference type="NCBI Taxonomy" id="54126"/>
    <lineage>
        <taxon>Eukaryota</taxon>
        <taxon>Metazoa</taxon>
        <taxon>Ecdysozoa</taxon>
        <taxon>Nematoda</taxon>
        <taxon>Chromadorea</taxon>
        <taxon>Rhabditida</taxon>
        <taxon>Rhabditina</taxon>
        <taxon>Diplogasteromorpha</taxon>
        <taxon>Diplogasteroidea</taxon>
        <taxon>Neodiplogasteridae</taxon>
        <taxon>Pristionchus</taxon>
    </lineage>
</organism>
<dbReference type="Proteomes" id="UP000005239">
    <property type="component" value="Unassembled WGS sequence"/>
</dbReference>
<feature type="compositionally biased region" description="Basic residues" evidence="1">
    <location>
        <begin position="355"/>
        <end position="366"/>
    </location>
</feature>
<dbReference type="GO" id="GO:0045892">
    <property type="term" value="P:negative regulation of DNA-templated transcription"/>
    <property type="evidence" value="ECO:0007669"/>
    <property type="project" value="InterPro"/>
</dbReference>
<accession>A0A2A6BGI7</accession>
<dbReference type="GO" id="GO:0003723">
    <property type="term" value="F:RNA binding"/>
    <property type="evidence" value="ECO:0007669"/>
    <property type="project" value="InterPro"/>
</dbReference>
<gene>
    <name evidence="2" type="primary">WBGene00089579</name>
</gene>
<dbReference type="InterPro" id="IPR035979">
    <property type="entry name" value="RBD_domain_sf"/>
</dbReference>
<dbReference type="GO" id="GO:0097355">
    <property type="term" value="P:protein localization to heterochromatin"/>
    <property type="evidence" value="ECO:0000318"/>
    <property type="project" value="GO_Central"/>
</dbReference>
<dbReference type="SMART" id="SM00360">
    <property type="entry name" value="RRM"/>
    <property type="match status" value="1"/>
</dbReference>
<dbReference type="CDD" id="cd00590">
    <property type="entry name" value="RRM_SF"/>
    <property type="match status" value="1"/>
</dbReference>
<evidence type="ECO:0000313" key="2">
    <source>
        <dbReference type="EnsemblMetazoa" id="PPA00025.1"/>
    </source>
</evidence>
<feature type="region of interest" description="Disordered" evidence="1">
    <location>
        <begin position="1"/>
        <end position="23"/>
    </location>
</feature>
<dbReference type="GO" id="GO:0045814">
    <property type="term" value="P:negative regulation of gene expression, epigenetic"/>
    <property type="evidence" value="ECO:0000318"/>
    <property type="project" value="GO_Central"/>
</dbReference>
<dbReference type="AlphaFoldDB" id="A0A2A6BGI7"/>
<feature type="compositionally biased region" description="Acidic residues" evidence="1">
    <location>
        <begin position="435"/>
        <end position="448"/>
    </location>
</feature>
<evidence type="ECO:0000313" key="3">
    <source>
        <dbReference type="Proteomes" id="UP000005239"/>
    </source>
</evidence>
<feature type="region of interest" description="Disordered" evidence="1">
    <location>
        <begin position="412"/>
        <end position="559"/>
    </location>
</feature>
<dbReference type="Pfam" id="PF00076">
    <property type="entry name" value="RRM_1"/>
    <property type="match status" value="1"/>
</dbReference>
<feature type="compositionally biased region" description="Basic and acidic residues" evidence="1">
    <location>
        <begin position="345"/>
        <end position="354"/>
    </location>
</feature>
<protein>
    <submittedName>
        <fullName evidence="2">RNA binding protein</fullName>
    </submittedName>
</protein>
<reference evidence="2" key="2">
    <citation type="submission" date="2022-06" db="UniProtKB">
        <authorList>
            <consortium name="EnsemblMetazoa"/>
        </authorList>
    </citation>
    <scope>IDENTIFICATION</scope>
    <source>
        <strain evidence="2">PS312</strain>
    </source>
</reference>
<accession>A0A8R1Y7M6</accession>
<dbReference type="InterPro" id="IPR057603">
    <property type="entry name" value="Periphilin-1_C"/>
</dbReference>
<dbReference type="PANTHER" id="PTHR15836">
    <property type="entry name" value="PERIPHILIN 1"/>
    <property type="match status" value="1"/>
</dbReference>
<feature type="compositionally biased region" description="Basic residues" evidence="1">
    <location>
        <begin position="186"/>
        <end position="195"/>
    </location>
</feature>
<feature type="compositionally biased region" description="Gly residues" evidence="1">
    <location>
        <begin position="7"/>
        <end position="23"/>
    </location>
</feature>
<keyword evidence="3" id="KW-1185">Reference proteome</keyword>
<feature type="compositionally biased region" description="Basic and acidic residues" evidence="1">
    <location>
        <begin position="218"/>
        <end position="242"/>
    </location>
</feature>
<dbReference type="InterPro" id="IPR028851">
    <property type="entry name" value="Pphln1"/>
</dbReference>
<dbReference type="InterPro" id="IPR000504">
    <property type="entry name" value="RRM_dom"/>
</dbReference>
<feature type="region of interest" description="Disordered" evidence="1">
    <location>
        <begin position="140"/>
        <end position="391"/>
    </location>
</feature>
<dbReference type="SUPFAM" id="SSF54928">
    <property type="entry name" value="RNA-binding domain, RBD"/>
    <property type="match status" value="1"/>
</dbReference>
<feature type="compositionally biased region" description="Basic and acidic residues" evidence="1">
    <location>
        <begin position="263"/>
        <end position="298"/>
    </location>
</feature>
<sequence>MSHRYSHGGGDYRQGNGDYRGGGGYNNGHRNFGGYGKINEDDVPESQHSIFVRGLPSSITYDEIKNFFEDNIGPCSFDFQKVNYERQSLFVAMRFDSKEHAKEAYNKYRDEDILGCRCEVTWFRDIRRYISYQQQTGGVIRRGSFGRGGVGRYHNNYNRPEYRKRRYSDDRRSRSRSYSDSDRSRSRSRRSSKSRSSRDRSATWNSEDEIPKRKRSRSRSEGERSTSRESDRRRSESKDDKRKDKKKDKKVKKAKKDNRRSRRSESRSSRSDGERSRSSSRSDRDDSRKRSKHDRREASPASSTGSPLRMTPPPPAPTIIGPIIPSATAAAPPPVEKPSAAPLSDTERNDDKGRNGKRTKKDKKKSKKEESSRWESDSDIEEVDVEKKEKEHTKIMITIANKATVPVENTSFKMALDTDEPPRKIVRGPLTPEKNDDEMMDVDDEKEEEVPLRKETPSDPKEKGGWRSVGDNSGPPSDLAPESQHAPPPPALVQPTLAKVNGSSNGIDMVPRSVNGPPPPSMGTPTGPPPKRPPMGTPSSAPPPPGRPSLGGGSVPPALVARCPEMSKTIREIKGIQDQLISSVKPNALRLSDLSSGESVLEKMEEREKLIGELEPAQKQKFDIKMKQIANSYRGDAGTITTVIKSVVQKDPSLEDSVKPALLAVLEDLEKQIYKKVDDFLVCGL</sequence>
<feature type="compositionally biased region" description="Basic residues" evidence="1">
    <location>
        <begin position="243"/>
        <end position="262"/>
    </location>
</feature>
<feature type="compositionally biased region" description="Low complexity" evidence="1">
    <location>
        <begin position="318"/>
        <end position="330"/>
    </location>
</feature>
<feature type="compositionally biased region" description="Basic and acidic residues" evidence="1">
    <location>
        <begin position="167"/>
        <end position="185"/>
    </location>
</feature>
<evidence type="ECO:0000256" key="1">
    <source>
        <dbReference type="SAM" id="MobiDB-lite"/>
    </source>
</evidence>
<dbReference type="OrthoDB" id="8933311at2759"/>
<dbReference type="PANTHER" id="PTHR15836:SF4">
    <property type="entry name" value="PERIPHILIN-1"/>
    <property type="match status" value="1"/>
</dbReference>
<proteinExistence type="predicted"/>